<dbReference type="InterPro" id="IPR053149">
    <property type="entry name" value="TPK"/>
</dbReference>
<dbReference type="OrthoDB" id="9804377at2"/>
<dbReference type="GO" id="GO:0006772">
    <property type="term" value="P:thiamine metabolic process"/>
    <property type="evidence" value="ECO:0007669"/>
    <property type="project" value="UniProtKB-UniRule"/>
</dbReference>
<dbReference type="EC" id="2.7.6.2" evidence="5"/>
<dbReference type="PATRIC" id="fig|1423735.3.peg.1020"/>
<dbReference type="GO" id="GO:0005524">
    <property type="term" value="F:ATP binding"/>
    <property type="evidence" value="ECO:0007669"/>
    <property type="project" value="UniProtKB-KW"/>
</dbReference>
<dbReference type="InterPro" id="IPR036759">
    <property type="entry name" value="TPK_catalytic_sf"/>
</dbReference>
<gene>
    <name evidence="7" type="ORF">FC15_GL000981</name>
</gene>
<keyword evidence="4" id="KW-0067">ATP-binding</keyword>
<evidence type="ECO:0000256" key="5">
    <source>
        <dbReference type="NCBIfam" id="TIGR01378"/>
    </source>
</evidence>
<dbReference type="Pfam" id="PF04263">
    <property type="entry name" value="TPK_catalytic"/>
    <property type="match status" value="1"/>
</dbReference>
<dbReference type="GO" id="GO:0004788">
    <property type="term" value="F:thiamine diphosphokinase activity"/>
    <property type="evidence" value="ECO:0007669"/>
    <property type="project" value="UniProtKB-UniRule"/>
</dbReference>
<dbReference type="RefSeq" id="WP_057823004.1">
    <property type="nucleotide sequence ID" value="NZ_AZFX01000003.1"/>
</dbReference>
<evidence type="ECO:0000256" key="1">
    <source>
        <dbReference type="ARBA" id="ARBA00022679"/>
    </source>
</evidence>
<accession>A0A0R1W896</accession>
<dbReference type="EMBL" id="AZFX01000003">
    <property type="protein sequence ID" value="KRM13810.1"/>
    <property type="molecule type" value="Genomic_DNA"/>
</dbReference>
<dbReference type="GO" id="GO:0030975">
    <property type="term" value="F:thiamine binding"/>
    <property type="evidence" value="ECO:0007669"/>
    <property type="project" value="InterPro"/>
</dbReference>
<keyword evidence="1" id="KW-0808">Transferase</keyword>
<keyword evidence="3 7" id="KW-0418">Kinase</keyword>
<evidence type="ECO:0000256" key="3">
    <source>
        <dbReference type="ARBA" id="ARBA00022777"/>
    </source>
</evidence>
<dbReference type="STRING" id="1423735.FC15_GL000981"/>
<keyword evidence="8" id="KW-1185">Reference proteome</keyword>
<proteinExistence type="predicted"/>
<dbReference type="SMART" id="SM00983">
    <property type="entry name" value="TPK_B1_binding"/>
    <property type="match status" value="1"/>
</dbReference>
<evidence type="ECO:0000313" key="7">
    <source>
        <dbReference type="EMBL" id="KRM13810.1"/>
    </source>
</evidence>
<dbReference type="AlphaFoldDB" id="A0A0R1W896"/>
<organism evidence="7 8">
    <name type="scientific">Lapidilactobacillus concavus DSM 17758</name>
    <dbReference type="NCBI Taxonomy" id="1423735"/>
    <lineage>
        <taxon>Bacteria</taxon>
        <taxon>Bacillati</taxon>
        <taxon>Bacillota</taxon>
        <taxon>Bacilli</taxon>
        <taxon>Lactobacillales</taxon>
        <taxon>Lactobacillaceae</taxon>
        <taxon>Lapidilactobacillus</taxon>
    </lineage>
</organism>
<dbReference type="InterPro" id="IPR007373">
    <property type="entry name" value="Thiamin_PyroPKinase_B1-bd"/>
</dbReference>
<reference evidence="7 8" key="1">
    <citation type="journal article" date="2015" name="Genome Announc.">
        <title>Expanding the biotechnology potential of lactobacilli through comparative genomics of 213 strains and associated genera.</title>
        <authorList>
            <person name="Sun Z."/>
            <person name="Harris H.M."/>
            <person name="McCann A."/>
            <person name="Guo C."/>
            <person name="Argimon S."/>
            <person name="Zhang W."/>
            <person name="Yang X."/>
            <person name="Jeffery I.B."/>
            <person name="Cooney J.C."/>
            <person name="Kagawa T.F."/>
            <person name="Liu W."/>
            <person name="Song Y."/>
            <person name="Salvetti E."/>
            <person name="Wrobel A."/>
            <person name="Rasinkangas P."/>
            <person name="Parkhill J."/>
            <person name="Rea M.C."/>
            <person name="O'Sullivan O."/>
            <person name="Ritari J."/>
            <person name="Douillard F.P."/>
            <person name="Paul Ross R."/>
            <person name="Yang R."/>
            <person name="Briner A.E."/>
            <person name="Felis G.E."/>
            <person name="de Vos W.M."/>
            <person name="Barrangou R."/>
            <person name="Klaenhammer T.R."/>
            <person name="Caufield P.W."/>
            <person name="Cui Y."/>
            <person name="Zhang H."/>
            <person name="O'Toole P.W."/>
        </authorList>
    </citation>
    <scope>NUCLEOTIDE SEQUENCE [LARGE SCALE GENOMIC DNA]</scope>
    <source>
        <strain evidence="7 8">DSM 17758</strain>
    </source>
</reference>
<dbReference type="Proteomes" id="UP000051315">
    <property type="component" value="Unassembled WGS sequence"/>
</dbReference>
<dbReference type="InterPro" id="IPR007371">
    <property type="entry name" value="TPK_catalytic"/>
</dbReference>
<dbReference type="PANTHER" id="PTHR41299:SF1">
    <property type="entry name" value="THIAMINE PYROPHOSPHOKINASE"/>
    <property type="match status" value="1"/>
</dbReference>
<dbReference type="PANTHER" id="PTHR41299">
    <property type="entry name" value="THIAMINE PYROPHOSPHOKINASE"/>
    <property type="match status" value="1"/>
</dbReference>
<evidence type="ECO:0000259" key="6">
    <source>
        <dbReference type="SMART" id="SM00983"/>
    </source>
</evidence>
<comment type="caution">
    <text evidence="7">The sequence shown here is derived from an EMBL/GenBank/DDBJ whole genome shotgun (WGS) entry which is preliminary data.</text>
</comment>
<evidence type="ECO:0000256" key="2">
    <source>
        <dbReference type="ARBA" id="ARBA00022741"/>
    </source>
</evidence>
<sequence length="222" mass="25458">MRQRVVNLCLGGPVDRLPIEEMNHRHDEIWLGVDHGNIVLLDHQIVPAIAVGDYDSLSPVDRRRVESTVADIRYAQAEKDFTDSQWAVETAFRDLNATQVNVYGATGGRLDHELVNLFMMTDPHMHAWIRQVRIIDQQNQIDFYEAGSYELPFQPDFSYLAFVNLTTVKNLNLWQLKYPLSDFSAPYPVSWSSNEFIPGQSAHFSFEQGIIAVIYSRDAIEE</sequence>
<dbReference type="GO" id="GO:0009229">
    <property type="term" value="P:thiamine diphosphate biosynthetic process"/>
    <property type="evidence" value="ECO:0007669"/>
    <property type="project" value="InterPro"/>
</dbReference>
<dbReference type="NCBIfam" id="TIGR01378">
    <property type="entry name" value="thi_PPkinase"/>
    <property type="match status" value="1"/>
</dbReference>
<evidence type="ECO:0000313" key="8">
    <source>
        <dbReference type="Proteomes" id="UP000051315"/>
    </source>
</evidence>
<dbReference type="GO" id="GO:0016301">
    <property type="term" value="F:kinase activity"/>
    <property type="evidence" value="ECO:0007669"/>
    <property type="project" value="UniProtKB-KW"/>
</dbReference>
<dbReference type="Pfam" id="PF04265">
    <property type="entry name" value="TPK_B1_binding"/>
    <property type="match status" value="1"/>
</dbReference>
<protein>
    <recommendedName>
        <fullName evidence="5">Thiamine diphosphokinase</fullName>
        <ecNumber evidence="5">2.7.6.2</ecNumber>
    </recommendedName>
</protein>
<feature type="domain" description="Thiamin pyrophosphokinase thiamin-binding" evidence="6">
    <location>
        <begin position="147"/>
        <end position="212"/>
    </location>
</feature>
<dbReference type="Gene3D" id="3.40.50.10240">
    <property type="entry name" value="Thiamin pyrophosphokinase, catalytic domain"/>
    <property type="match status" value="1"/>
</dbReference>
<evidence type="ECO:0000256" key="4">
    <source>
        <dbReference type="ARBA" id="ARBA00022840"/>
    </source>
</evidence>
<name>A0A0R1W896_9LACO</name>
<keyword evidence="2" id="KW-0547">Nucleotide-binding</keyword>
<dbReference type="InterPro" id="IPR006282">
    <property type="entry name" value="Thi_PPkinase"/>
</dbReference>
<dbReference type="SUPFAM" id="SSF63999">
    <property type="entry name" value="Thiamin pyrophosphokinase, catalytic domain"/>
    <property type="match status" value="1"/>
</dbReference>
<dbReference type="CDD" id="cd07995">
    <property type="entry name" value="TPK"/>
    <property type="match status" value="1"/>
</dbReference>